<evidence type="ECO:0000313" key="9">
    <source>
        <dbReference type="Proteomes" id="UP000316628"/>
    </source>
</evidence>
<dbReference type="NCBIfam" id="NF011104">
    <property type="entry name" value="PRK14531.1"/>
    <property type="match status" value="1"/>
</dbReference>
<comment type="pathway">
    <text evidence="5">Purine metabolism; AMP biosynthesis via salvage pathway; AMP from ADP: step 1/1.</text>
</comment>
<keyword evidence="5" id="KW-0963">Cytoplasm</keyword>
<evidence type="ECO:0000256" key="1">
    <source>
        <dbReference type="ARBA" id="ARBA00022679"/>
    </source>
</evidence>
<dbReference type="RefSeq" id="WP_141980314.1">
    <property type="nucleotide sequence ID" value="NZ_VFPP01000001.1"/>
</dbReference>
<feature type="binding site" evidence="5">
    <location>
        <position position="129"/>
    </location>
    <ligand>
        <name>AMP</name>
        <dbReference type="ChEBI" id="CHEBI:456215"/>
    </ligand>
</feature>
<keyword evidence="4 5" id="KW-0418">Kinase</keyword>
<dbReference type="NCBIfam" id="NF001381">
    <property type="entry name" value="PRK00279.1-3"/>
    <property type="match status" value="1"/>
</dbReference>
<keyword evidence="3 5" id="KW-0547">Nucleotide-binding</keyword>
<dbReference type="CDD" id="cd01428">
    <property type="entry name" value="ADK"/>
    <property type="match status" value="1"/>
</dbReference>
<evidence type="ECO:0000256" key="6">
    <source>
        <dbReference type="RuleBase" id="RU003330"/>
    </source>
</evidence>
<dbReference type="UniPathway" id="UPA00588">
    <property type="reaction ID" value="UER00649"/>
</dbReference>
<protein>
    <recommendedName>
        <fullName evidence="5 7">Adenylate kinase</fullName>
        <shortName evidence="5">AK</shortName>
        <ecNumber evidence="5 7">2.7.4.3</ecNumber>
    </recommendedName>
    <alternativeName>
        <fullName evidence="5">ATP-AMP transphosphorylase</fullName>
    </alternativeName>
    <alternativeName>
        <fullName evidence="5">ATP:AMP phosphotransferase</fullName>
    </alternativeName>
    <alternativeName>
        <fullName evidence="5">Adenylate monophosphate kinase</fullName>
    </alternativeName>
</protein>
<feature type="binding site" evidence="5">
    <location>
        <position position="31"/>
    </location>
    <ligand>
        <name>AMP</name>
        <dbReference type="ChEBI" id="CHEBI:456215"/>
    </ligand>
</feature>
<evidence type="ECO:0000256" key="5">
    <source>
        <dbReference type="HAMAP-Rule" id="MF_00235"/>
    </source>
</evidence>
<evidence type="ECO:0000256" key="7">
    <source>
        <dbReference type="RuleBase" id="RU003331"/>
    </source>
</evidence>
<evidence type="ECO:0000256" key="3">
    <source>
        <dbReference type="ARBA" id="ARBA00022741"/>
    </source>
</evidence>
<dbReference type="EC" id="2.7.4.3" evidence="5 7"/>
<feature type="binding site" evidence="5">
    <location>
        <begin position="57"/>
        <end position="59"/>
    </location>
    <ligand>
        <name>AMP</name>
        <dbReference type="ChEBI" id="CHEBI:456215"/>
    </ligand>
</feature>
<feature type="binding site" evidence="5">
    <location>
        <position position="36"/>
    </location>
    <ligand>
        <name>AMP</name>
        <dbReference type="ChEBI" id="CHEBI:456215"/>
    </ligand>
</feature>
<accession>A0A543JI33</accession>
<dbReference type="GO" id="GO:0005524">
    <property type="term" value="F:ATP binding"/>
    <property type="evidence" value="ECO:0007669"/>
    <property type="project" value="UniProtKB-UniRule"/>
</dbReference>
<dbReference type="SUPFAM" id="SSF52540">
    <property type="entry name" value="P-loop containing nucleoside triphosphate hydrolases"/>
    <property type="match status" value="1"/>
</dbReference>
<comment type="similarity">
    <text evidence="5 6">Belongs to the adenylate kinase family.</text>
</comment>
<reference evidence="8 9" key="1">
    <citation type="submission" date="2019-06" db="EMBL/GenBank/DDBJ databases">
        <title>Sequencing the genomes of 1000 actinobacteria strains.</title>
        <authorList>
            <person name="Klenk H.-P."/>
        </authorList>
    </citation>
    <scope>NUCLEOTIDE SEQUENCE [LARGE SCALE GENOMIC DNA]</scope>
    <source>
        <strain evidence="8 9">DSM 45456</strain>
    </source>
</reference>
<keyword evidence="2 5" id="KW-0545">Nucleotide biosynthesis</keyword>
<feature type="region of interest" description="NMP" evidence="5">
    <location>
        <begin position="30"/>
        <end position="59"/>
    </location>
</feature>
<dbReference type="Pfam" id="PF00406">
    <property type="entry name" value="ADK"/>
    <property type="match status" value="1"/>
</dbReference>
<dbReference type="GO" id="GO:0004017">
    <property type="term" value="F:AMP kinase activity"/>
    <property type="evidence" value="ECO:0007669"/>
    <property type="project" value="UniProtKB-UniRule"/>
</dbReference>
<dbReference type="GO" id="GO:0044209">
    <property type="term" value="P:AMP salvage"/>
    <property type="evidence" value="ECO:0007669"/>
    <property type="project" value="UniProtKB-UniRule"/>
</dbReference>
<comment type="subcellular location">
    <subcellularLocation>
        <location evidence="5 7">Cytoplasm</location>
    </subcellularLocation>
</comment>
<dbReference type="PROSITE" id="PS00113">
    <property type="entry name" value="ADENYLATE_KINASE"/>
    <property type="match status" value="1"/>
</dbReference>
<feature type="binding site" evidence="5">
    <location>
        <position position="166"/>
    </location>
    <ligand>
        <name>ATP</name>
        <dbReference type="ChEBI" id="CHEBI:30616"/>
    </ligand>
</feature>
<dbReference type="HAMAP" id="MF_00235">
    <property type="entry name" value="Adenylate_kinase_Adk"/>
    <property type="match status" value="1"/>
</dbReference>
<feature type="binding site" evidence="5">
    <location>
        <position position="92"/>
    </location>
    <ligand>
        <name>AMP</name>
        <dbReference type="ChEBI" id="CHEBI:456215"/>
    </ligand>
</feature>
<comment type="domain">
    <text evidence="5">Consists of three domains, a large central CORE domain and two small peripheral domains, NMPbind and LID, which undergo movements during catalysis. The LID domain closes over the site of phosphoryl transfer upon ATP binding. Assembling and dissambling the active center during each catalytic cycle provides an effective means to prevent ATP hydrolysis.</text>
</comment>
<feature type="binding site" evidence="5">
    <location>
        <position position="127"/>
    </location>
    <ligand>
        <name>ATP</name>
        <dbReference type="ChEBI" id="CHEBI:30616"/>
    </ligand>
</feature>
<feature type="binding site" evidence="5">
    <location>
        <begin position="10"/>
        <end position="15"/>
    </location>
    <ligand>
        <name>ATP</name>
        <dbReference type="ChEBI" id="CHEBI:30616"/>
    </ligand>
</feature>
<sequence length="183" mass="20140">MRLVLVGPPGAGKGTQATTLSRELGVPHISTGDLFRAHISEQTDLGKEVQEYLDSGELVPDEVTNEMVRVRLSQPDAANGFLLDGFPRNTAQAGVLGEMLATEGQKLDAVLEFRIDEDVVVERLLARGRTDDKEDVIRHRQQVYRTETAPLLDYYADIVVSIDAVGEVDEISGRALRALRDLK</sequence>
<dbReference type="Proteomes" id="UP000316628">
    <property type="component" value="Unassembled WGS sequence"/>
</dbReference>
<comment type="function">
    <text evidence="5">Catalyzes the reversible transfer of the terminal phosphate group between ATP and AMP. Plays an important role in cellular energy homeostasis and in adenine nucleotide metabolism.</text>
</comment>
<dbReference type="InterPro" id="IPR027417">
    <property type="entry name" value="P-loop_NTPase"/>
</dbReference>
<comment type="catalytic activity">
    <reaction evidence="5 7">
        <text>AMP + ATP = 2 ADP</text>
        <dbReference type="Rhea" id="RHEA:12973"/>
        <dbReference type="ChEBI" id="CHEBI:30616"/>
        <dbReference type="ChEBI" id="CHEBI:456215"/>
        <dbReference type="ChEBI" id="CHEBI:456216"/>
        <dbReference type="EC" id="2.7.4.3"/>
    </reaction>
</comment>
<dbReference type="GO" id="GO:0005737">
    <property type="term" value="C:cytoplasm"/>
    <property type="evidence" value="ECO:0007669"/>
    <property type="project" value="UniProtKB-SubCell"/>
</dbReference>
<comment type="caution">
    <text evidence="5">Lacks conserved residue(s) required for the propagation of feature annotation.</text>
</comment>
<organism evidence="8 9">
    <name type="scientific">Saccharothrix saharensis</name>
    <dbReference type="NCBI Taxonomy" id="571190"/>
    <lineage>
        <taxon>Bacteria</taxon>
        <taxon>Bacillati</taxon>
        <taxon>Actinomycetota</taxon>
        <taxon>Actinomycetes</taxon>
        <taxon>Pseudonocardiales</taxon>
        <taxon>Pseudonocardiaceae</taxon>
        <taxon>Saccharothrix</taxon>
    </lineage>
</organism>
<keyword evidence="5 7" id="KW-0067">ATP-binding</keyword>
<dbReference type="Gene3D" id="3.40.50.300">
    <property type="entry name" value="P-loop containing nucleotide triphosphate hydrolases"/>
    <property type="match status" value="1"/>
</dbReference>
<evidence type="ECO:0000256" key="4">
    <source>
        <dbReference type="ARBA" id="ARBA00022777"/>
    </source>
</evidence>
<feature type="binding site" evidence="5">
    <location>
        <position position="140"/>
    </location>
    <ligand>
        <name>AMP</name>
        <dbReference type="ChEBI" id="CHEBI:456215"/>
    </ligand>
</feature>
<evidence type="ECO:0000313" key="8">
    <source>
        <dbReference type="EMBL" id="TQM82512.1"/>
    </source>
</evidence>
<dbReference type="OrthoDB" id="9805030at2"/>
<comment type="subunit">
    <text evidence="5 7">Monomer.</text>
</comment>
<dbReference type="AlphaFoldDB" id="A0A543JI33"/>
<keyword evidence="9" id="KW-1185">Reference proteome</keyword>
<dbReference type="EMBL" id="VFPP01000001">
    <property type="protein sequence ID" value="TQM82512.1"/>
    <property type="molecule type" value="Genomic_DNA"/>
</dbReference>
<gene>
    <name evidence="5" type="primary">adk</name>
    <name evidence="8" type="ORF">FHX81_4920</name>
</gene>
<keyword evidence="1 5" id="KW-0808">Transferase</keyword>
<proteinExistence type="inferred from homology"/>
<dbReference type="InterPro" id="IPR033690">
    <property type="entry name" value="Adenylat_kinase_CS"/>
</dbReference>
<dbReference type="PRINTS" id="PR00094">
    <property type="entry name" value="ADENYLTKNASE"/>
</dbReference>
<dbReference type="NCBIfam" id="NF011100">
    <property type="entry name" value="PRK14527.1"/>
    <property type="match status" value="1"/>
</dbReference>
<evidence type="ECO:0000256" key="2">
    <source>
        <dbReference type="ARBA" id="ARBA00022727"/>
    </source>
</evidence>
<dbReference type="PANTHER" id="PTHR23359">
    <property type="entry name" value="NUCLEOTIDE KINASE"/>
    <property type="match status" value="1"/>
</dbReference>
<dbReference type="NCBIfam" id="NF011105">
    <property type="entry name" value="PRK14532.1"/>
    <property type="match status" value="1"/>
</dbReference>
<name>A0A543JI33_9PSEU</name>
<feature type="binding site" evidence="5">
    <location>
        <begin position="85"/>
        <end position="88"/>
    </location>
    <ligand>
        <name>AMP</name>
        <dbReference type="ChEBI" id="CHEBI:456215"/>
    </ligand>
</feature>
<comment type="caution">
    <text evidence="8">The sequence shown here is derived from an EMBL/GenBank/DDBJ whole genome shotgun (WGS) entry which is preliminary data.</text>
</comment>
<dbReference type="InterPro" id="IPR000850">
    <property type="entry name" value="Adenylat/UMP-CMP_kin"/>
</dbReference>